<dbReference type="SUPFAM" id="SSF56925">
    <property type="entry name" value="OMPA-like"/>
    <property type="match status" value="1"/>
</dbReference>
<gene>
    <name evidence="8" type="ORF">RFM52_02135</name>
</gene>
<comment type="subcellular location">
    <subcellularLocation>
        <location evidence="1">Cell outer membrane</location>
    </subcellularLocation>
</comment>
<feature type="chain" id="PRO_5047023196" evidence="6">
    <location>
        <begin position="43"/>
        <end position="246"/>
    </location>
</feature>
<sequence>MPVPVLALHPKPNKLAQLWGAQMKSFLLASTILALFPASAFAADALSPAAPATYEWSGFYAGVQLGYGWGKVDSHDSQIVTGFSDWADSWNSNGVLGGIHIGYNQAYDQFVLGAEADIEASGMRGSVDSEFAGNIKTKIDVQGSLRARLGYAMGPALLYATGGLAVAHFDTDYNEGGTSDSSSHTKAGWTLGAGVEYAFAPNWTTRVEYRYSDFGKFTDNPATDGGFLYPTHVTTNAVRVGFSYKF</sequence>
<dbReference type="InterPro" id="IPR051692">
    <property type="entry name" value="OMP-like"/>
</dbReference>
<evidence type="ECO:0000256" key="5">
    <source>
        <dbReference type="ARBA" id="ARBA00038306"/>
    </source>
</evidence>
<evidence type="ECO:0000259" key="7">
    <source>
        <dbReference type="Pfam" id="PF13505"/>
    </source>
</evidence>
<dbReference type="InterPro" id="IPR006315">
    <property type="entry name" value="OM_autotransptr_brl_dom"/>
</dbReference>
<dbReference type="RefSeq" id="WP_320294196.1">
    <property type="nucleotide sequence ID" value="NZ_JAVIIU010000002.1"/>
</dbReference>
<protein>
    <submittedName>
        <fullName evidence="8">Porin family protein</fullName>
    </submittedName>
</protein>
<keyword evidence="4" id="KW-0998">Cell outer membrane</keyword>
<dbReference type="EMBL" id="JAVIIV010000001">
    <property type="protein sequence ID" value="MDX8483980.1"/>
    <property type="molecule type" value="Genomic_DNA"/>
</dbReference>
<evidence type="ECO:0000256" key="3">
    <source>
        <dbReference type="ARBA" id="ARBA00023136"/>
    </source>
</evidence>
<evidence type="ECO:0000313" key="9">
    <source>
        <dbReference type="Proteomes" id="UP001280156"/>
    </source>
</evidence>
<dbReference type="NCBIfam" id="TIGR01414">
    <property type="entry name" value="autotrans_barl"/>
    <property type="match status" value="1"/>
</dbReference>
<organism evidence="8 9">
    <name type="scientific">Mesorhizobium humile</name>
    <dbReference type="NCBI Taxonomy" id="3072313"/>
    <lineage>
        <taxon>Bacteria</taxon>
        <taxon>Pseudomonadati</taxon>
        <taxon>Pseudomonadota</taxon>
        <taxon>Alphaproteobacteria</taxon>
        <taxon>Hyphomicrobiales</taxon>
        <taxon>Phyllobacteriaceae</taxon>
        <taxon>Mesorhizobium</taxon>
    </lineage>
</organism>
<feature type="signal peptide" evidence="6">
    <location>
        <begin position="1"/>
        <end position="42"/>
    </location>
</feature>
<proteinExistence type="inferred from homology"/>
<name>A0ABU4YCY1_9HYPH</name>
<accession>A0ABU4YCY1</accession>
<keyword evidence="2 6" id="KW-0732">Signal</keyword>
<feature type="domain" description="Outer membrane protein beta-barrel" evidence="7">
    <location>
        <begin position="44"/>
        <end position="246"/>
    </location>
</feature>
<evidence type="ECO:0000256" key="1">
    <source>
        <dbReference type="ARBA" id="ARBA00004442"/>
    </source>
</evidence>
<reference evidence="8 9" key="1">
    <citation type="submission" date="2023-08" db="EMBL/GenBank/DDBJ databases">
        <title>Implementing the SeqCode for naming new Mesorhizobium species isolated from Vachellia karroo root nodules.</title>
        <authorList>
            <person name="Van Lill M."/>
        </authorList>
    </citation>
    <scope>NUCLEOTIDE SEQUENCE [LARGE SCALE GENOMIC DNA]</scope>
    <source>
        <strain evidence="8 9">VK2B</strain>
    </source>
</reference>
<evidence type="ECO:0000256" key="6">
    <source>
        <dbReference type="SAM" id="SignalP"/>
    </source>
</evidence>
<comment type="similarity">
    <text evidence="5">Belongs to the Omp25/RopB family.</text>
</comment>
<keyword evidence="9" id="KW-1185">Reference proteome</keyword>
<dbReference type="PANTHER" id="PTHR34001">
    <property type="entry name" value="BLL7405 PROTEIN"/>
    <property type="match status" value="1"/>
</dbReference>
<dbReference type="Proteomes" id="UP001280156">
    <property type="component" value="Unassembled WGS sequence"/>
</dbReference>
<dbReference type="InterPro" id="IPR011250">
    <property type="entry name" value="OMP/PagP_B-barrel"/>
</dbReference>
<evidence type="ECO:0000313" key="8">
    <source>
        <dbReference type="EMBL" id="MDX8483980.1"/>
    </source>
</evidence>
<comment type="caution">
    <text evidence="8">The sequence shown here is derived from an EMBL/GenBank/DDBJ whole genome shotgun (WGS) entry which is preliminary data.</text>
</comment>
<dbReference type="Pfam" id="PF13505">
    <property type="entry name" value="OMP_b-brl"/>
    <property type="match status" value="1"/>
</dbReference>
<dbReference type="PANTHER" id="PTHR34001:SF3">
    <property type="entry name" value="BLL7405 PROTEIN"/>
    <property type="match status" value="1"/>
</dbReference>
<evidence type="ECO:0000256" key="2">
    <source>
        <dbReference type="ARBA" id="ARBA00022729"/>
    </source>
</evidence>
<dbReference type="InterPro" id="IPR027385">
    <property type="entry name" value="Beta-barrel_OMP"/>
</dbReference>
<evidence type="ECO:0000256" key="4">
    <source>
        <dbReference type="ARBA" id="ARBA00023237"/>
    </source>
</evidence>
<dbReference type="Gene3D" id="2.40.160.20">
    <property type="match status" value="1"/>
</dbReference>
<keyword evidence="3" id="KW-0472">Membrane</keyword>